<dbReference type="EMBL" id="CAGI01000186">
    <property type="protein sequence ID" value="CCF53838.1"/>
    <property type="molecule type" value="Genomic_DNA"/>
</dbReference>
<dbReference type="InterPro" id="IPR036250">
    <property type="entry name" value="AcylCo_DH-like_C"/>
</dbReference>
<keyword evidence="9" id="KW-1185">Reference proteome</keyword>
<keyword evidence="2 4" id="KW-0285">Flavoprotein</keyword>
<sequence length="670" mass="72323">MRAEEGFQFERFCVASPWSSDPALRLTILRLLSSGDSPLSASDIDRLFSSLSVFGERIAGPYTDIASTLDGPQHEPTLIQYDAWGQRVDKLATGEGWKRLKAVCASEGIVPESYACPEAVNGGGRDGLGKYARLFAFTRNVMFTPVSKVTLCPISMTDGAVRVLEMFGTQKQKREIIPRLCSTDPNTAWTAGQWMTERPGGSDVSRTETLAKPLNPNKKPEAGDQFVISGFKWFSSATDGDIALALARTNEDLSAGSKGLSLFLIKIRDDNTGKLNGIRVHRLKKKLGTKYLPTAELELDGCIGELVGEIGRGVATISSVLNITRLYSAGGAVGALSWGLRSATAYAQIRPALGGGKLDKLPLHTDQLLKVTVLYRVFLQIFFTNVLLMGAQESGQASKRDQTRLRLLTPALKAFVATRASEGYLTLIEAFGGQGYMEEVGMGEMLRDGTVERIWEGTPAILSLDVLRVLVQSKGSALIEFFQDTASTLSSLPTTLSSQLGGEIKYLGRVIQDTGAVLKGLDLERYMKTGDMRFSRYLLDLIMAIHGSALLLKQAAWKIKTLAQSQQLQSLAGVQVNEQSVKEDVHLIRLWIGAGGDGAVGFADLARLVSQLKQAATTVAATAKSDVELGHSLVYSWTQGGSAESKKGEAPAQVLVKDNVAPVSQLSSHL</sequence>
<dbReference type="AlphaFoldDB" id="I2G3U5"/>
<feature type="domain" description="Acyl-CoA oxidase/dehydrogenase middle" evidence="6">
    <location>
        <begin position="193"/>
        <end position="302"/>
    </location>
</feature>
<dbReference type="InterPro" id="IPR009100">
    <property type="entry name" value="AcylCoA_DH/oxidase_NM_dom_sf"/>
</dbReference>
<dbReference type="SUPFAM" id="SSF47203">
    <property type="entry name" value="Acyl-CoA dehydrogenase C-terminal domain-like"/>
    <property type="match status" value="1"/>
</dbReference>
<dbReference type="PANTHER" id="PTHR42707:SF2">
    <property type="entry name" value="ACD11 DEHYDROGENASE"/>
    <property type="match status" value="1"/>
</dbReference>
<dbReference type="STRING" id="1128400.I2G3U5"/>
<evidence type="ECO:0000256" key="1">
    <source>
        <dbReference type="ARBA" id="ARBA00009347"/>
    </source>
</evidence>
<protein>
    <recommendedName>
        <fullName evidence="10">Acyl-CoA dehydrogenase</fullName>
    </recommendedName>
</protein>
<evidence type="ECO:0000256" key="3">
    <source>
        <dbReference type="ARBA" id="ARBA00022827"/>
    </source>
</evidence>
<dbReference type="InterPro" id="IPR052904">
    <property type="entry name" value="Acyl-CoA_dehydrogenase-like"/>
</dbReference>
<dbReference type="OrthoDB" id="10251155at2759"/>
<evidence type="ECO:0000259" key="6">
    <source>
        <dbReference type="Pfam" id="PF02770"/>
    </source>
</evidence>
<dbReference type="InterPro" id="IPR009075">
    <property type="entry name" value="AcylCo_DH/oxidase_C"/>
</dbReference>
<comment type="caution">
    <text evidence="8">The sequence shown here is derived from an EMBL/GenBank/DDBJ whole genome shotgun (WGS) entry which is preliminary data.</text>
</comment>
<dbReference type="HOGENOM" id="CLU_016513_1_0_1"/>
<dbReference type="Proteomes" id="UP000006174">
    <property type="component" value="Unassembled WGS sequence"/>
</dbReference>
<gene>
    <name evidence="8" type="ORF">UHOR_00194</name>
</gene>
<dbReference type="eggNOG" id="KOG0137">
    <property type="taxonomic scope" value="Eukaryota"/>
</dbReference>
<dbReference type="Pfam" id="PF02770">
    <property type="entry name" value="Acyl-CoA_dh_M"/>
    <property type="match status" value="1"/>
</dbReference>
<comment type="similarity">
    <text evidence="1 4">Belongs to the acyl-CoA dehydrogenase family.</text>
</comment>
<proteinExistence type="inferred from homology"/>
<dbReference type="PANTHER" id="PTHR42707">
    <property type="entry name" value="ACYL-COA DEHYDROGENASE"/>
    <property type="match status" value="1"/>
</dbReference>
<keyword evidence="3 4" id="KW-0274">FAD</keyword>
<dbReference type="InterPro" id="IPR041504">
    <property type="entry name" value="AidB_N"/>
</dbReference>
<evidence type="ECO:0000259" key="5">
    <source>
        <dbReference type="Pfam" id="PF00441"/>
    </source>
</evidence>
<comment type="cofactor">
    <cofactor evidence="4">
        <name>FAD</name>
        <dbReference type="ChEBI" id="CHEBI:57692"/>
    </cofactor>
</comment>
<accession>I2G3U5</accession>
<evidence type="ECO:0000313" key="9">
    <source>
        <dbReference type="Proteomes" id="UP000006174"/>
    </source>
</evidence>
<feature type="domain" description="Adaptive response protein AidB N-terminal" evidence="7">
    <location>
        <begin position="67"/>
        <end position="183"/>
    </location>
</feature>
<dbReference type="Pfam" id="PF00441">
    <property type="entry name" value="Acyl-CoA_dh_1"/>
    <property type="match status" value="1"/>
</dbReference>
<evidence type="ECO:0008006" key="10">
    <source>
        <dbReference type="Google" id="ProtNLM"/>
    </source>
</evidence>
<organism evidence="8 9">
    <name type="scientific">Ustilago hordei</name>
    <name type="common">Barley covered smut fungus</name>
    <dbReference type="NCBI Taxonomy" id="120017"/>
    <lineage>
        <taxon>Eukaryota</taxon>
        <taxon>Fungi</taxon>
        <taxon>Dikarya</taxon>
        <taxon>Basidiomycota</taxon>
        <taxon>Ustilaginomycotina</taxon>
        <taxon>Ustilaginomycetes</taxon>
        <taxon>Ustilaginales</taxon>
        <taxon>Ustilaginaceae</taxon>
        <taxon>Ustilago</taxon>
    </lineage>
</organism>
<dbReference type="Gene3D" id="6.10.250.600">
    <property type="match status" value="1"/>
</dbReference>
<dbReference type="InterPro" id="IPR006091">
    <property type="entry name" value="Acyl-CoA_Oxase/DH_mid-dom"/>
</dbReference>
<dbReference type="Gene3D" id="2.40.110.20">
    <property type="match status" value="1"/>
</dbReference>
<name>I2G3U5_USTHO</name>
<reference evidence="8 9" key="1">
    <citation type="journal article" date="2012" name="Plant Cell">
        <title>Genome comparison of barley and maize smut fungi reveals targeted loss of RNA silencing components and species-specific presence of transposable elements.</title>
        <authorList>
            <person name="Laurie J.D."/>
            <person name="Ali S."/>
            <person name="Linning R."/>
            <person name="Mannhaupt G."/>
            <person name="Wong P."/>
            <person name="Gueldener U."/>
            <person name="Muensterkoetter M."/>
            <person name="Moore R."/>
            <person name="Kahmann R."/>
            <person name="Bakkeren G."/>
            <person name="Schirawski J."/>
        </authorList>
    </citation>
    <scope>NUCLEOTIDE SEQUENCE [LARGE SCALE GENOMIC DNA]</scope>
    <source>
        <strain evidence="9">Uh4875-4</strain>
    </source>
</reference>
<evidence type="ECO:0000256" key="2">
    <source>
        <dbReference type="ARBA" id="ARBA00022630"/>
    </source>
</evidence>
<evidence type="ECO:0000313" key="8">
    <source>
        <dbReference type="EMBL" id="CCF53838.1"/>
    </source>
</evidence>
<evidence type="ECO:0000259" key="7">
    <source>
        <dbReference type="Pfam" id="PF18158"/>
    </source>
</evidence>
<dbReference type="Pfam" id="PF18158">
    <property type="entry name" value="AidB_N"/>
    <property type="match status" value="1"/>
</dbReference>
<dbReference type="OMA" id="HGCPLSM"/>
<dbReference type="GO" id="GO:0003995">
    <property type="term" value="F:acyl-CoA dehydrogenase activity"/>
    <property type="evidence" value="ECO:0007669"/>
    <property type="project" value="TreeGrafter"/>
</dbReference>
<keyword evidence="4" id="KW-0560">Oxidoreductase</keyword>
<evidence type="ECO:0000256" key="4">
    <source>
        <dbReference type="RuleBase" id="RU362125"/>
    </source>
</evidence>
<feature type="domain" description="Acyl-CoA dehydrogenase/oxidase C-terminal" evidence="5">
    <location>
        <begin position="311"/>
        <end position="469"/>
    </location>
</feature>
<dbReference type="SUPFAM" id="SSF56645">
    <property type="entry name" value="Acyl-CoA dehydrogenase NM domain-like"/>
    <property type="match status" value="1"/>
</dbReference>
<dbReference type="Gene3D" id="1.20.140.10">
    <property type="entry name" value="Butyryl-CoA Dehydrogenase, subunit A, domain 3"/>
    <property type="match status" value="1"/>
</dbReference>